<comment type="caution">
    <text evidence="15">The sequence shown here is derived from an EMBL/GenBank/DDBJ whole genome shotgun (WGS) entry which is preliminary data.</text>
</comment>
<feature type="region of interest" description="Disordered" evidence="13">
    <location>
        <begin position="295"/>
        <end position="458"/>
    </location>
</feature>
<gene>
    <name evidence="15" type="ORF">AYI68_g7660</name>
</gene>
<dbReference type="InterPro" id="IPR044288">
    <property type="entry name" value="ZNF598/HEL2"/>
</dbReference>
<dbReference type="GO" id="GO:0061630">
    <property type="term" value="F:ubiquitin protein ligase activity"/>
    <property type="evidence" value="ECO:0007669"/>
    <property type="project" value="UniProtKB-EC"/>
</dbReference>
<dbReference type="GO" id="GO:0043022">
    <property type="term" value="F:ribosome binding"/>
    <property type="evidence" value="ECO:0007669"/>
    <property type="project" value="TreeGrafter"/>
</dbReference>
<feature type="compositionally biased region" description="Low complexity" evidence="13">
    <location>
        <begin position="394"/>
        <end position="404"/>
    </location>
</feature>
<dbReference type="InterPro" id="IPR041888">
    <property type="entry name" value="RING-HC_ZNF598/HEL2"/>
</dbReference>
<keyword evidence="7" id="KW-0808">Transferase</keyword>
<evidence type="ECO:0000256" key="6">
    <source>
        <dbReference type="ARBA" id="ARBA00022553"/>
    </source>
</evidence>
<dbReference type="Proteomes" id="UP000187455">
    <property type="component" value="Unassembled WGS sequence"/>
</dbReference>
<feature type="compositionally biased region" description="Polar residues" evidence="13">
    <location>
        <begin position="441"/>
        <end position="458"/>
    </location>
</feature>
<reference evidence="15 16" key="1">
    <citation type="journal article" date="2016" name="Mol. Biol. Evol.">
        <title>Genome-Wide Survey of Gut Fungi (Harpellales) Reveals the First Horizontally Transferred Ubiquitin Gene from a Mosquito Host.</title>
        <authorList>
            <person name="Wang Y."/>
            <person name="White M.M."/>
            <person name="Kvist S."/>
            <person name="Moncalvo J.M."/>
        </authorList>
    </citation>
    <scope>NUCLEOTIDE SEQUENCE [LARGE SCALE GENOMIC DNA]</scope>
    <source>
        <strain evidence="15 16">ALG-7-W6</strain>
    </source>
</reference>
<dbReference type="GO" id="GO:0016567">
    <property type="term" value="P:protein ubiquitination"/>
    <property type="evidence" value="ECO:0007669"/>
    <property type="project" value="TreeGrafter"/>
</dbReference>
<name>A0A1R0GN44_9FUNG</name>
<evidence type="ECO:0000256" key="11">
    <source>
        <dbReference type="ARBA" id="ARBA00035113"/>
    </source>
</evidence>
<keyword evidence="10" id="KW-0862">Zinc</keyword>
<dbReference type="GO" id="GO:0008270">
    <property type="term" value="F:zinc ion binding"/>
    <property type="evidence" value="ECO:0007669"/>
    <property type="project" value="UniProtKB-KW"/>
</dbReference>
<protein>
    <recommendedName>
        <fullName evidence="4">RING-type E3 ubiquitin transferase</fullName>
        <ecNumber evidence="4">2.3.2.27</ecNumber>
    </recommendedName>
</protein>
<dbReference type="EMBL" id="LSSL01006779">
    <property type="protein sequence ID" value="OLY78289.1"/>
    <property type="molecule type" value="Genomic_DNA"/>
</dbReference>
<evidence type="ECO:0000256" key="4">
    <source>
        <dbReference type="ARBA" id="ARBA00012483"/>
    </source>
</evidence>
<sequence length="695" mass="77799">MDKRNRNSGASILERRKTKDKNNEDYQDKNICFICAGKKTQWAIGSCNHPCCSLCSLRLRALYKNNSCPYCKIDLKDILFVSSPIKEYSSYKNMDEAYYDKDLGFHCENQKIYDYSLSVLSFACPMRSCDYVDDTGYQSLKVHLFNEHGRVFCDICLENKKVFSFEQDVFYPNSLSKHYKHGNSKDFNGHPECKFCSIYFYDSDALYSHCKKSHEQCFLCQNVPSRRYDYYKDYHSLVDHFNNDHFPCRYPSCIERKFVVFGSEIDLKAHEFDVHGKNLSGQRAKWEAKKIPIQVTVQPFSRSRRDQNSSSDNNDQRNRQSSSQKSRKSEVSSSPSSSHKNYPTTSSSSNISGHQNPEPSSTDTIISPKTSDSNKIEKKDRPSKSSALTTQNASTSSKKSPSISKESEDQSKRYIPGLHTEESNRPAGPVLEKPVGFGKLSNENKTTKSEVPSNSTIESHNDLHQMVLNLLKSTQKVEEFRKLTKELKHRKITPSQYVGDLSENLFKNYLDLVNVVKSVSNLIDDKDLTFALQSAKKQFPALQSLDIGSSTTSAGKSVRIINGKGPAKSWNSAAQTSLDSKSFPSLSSVVSSSRPSSALSNSSNVSSSKVPKKPQQQSYGAIAKENPNNGNPPGINGKGGNTLANKTKRVVVKNDEQFPSLQPSSSHSSLATKGSTSNSSKKNQTGKKAITLRLV</sequence>
<evidence type="ECO:0000256" key="1">
    <source>
        <dbReference type="ARBA" id="ARBA00000900"/>
    </source>
</evidence>
<evidence type="ECO:0000256" key="9">
    <source>
        <dbReference type="ARBA" id="ARBA00022771"/>
    </source>
</evidence>
<evidence type="ECO:0000256" key="12">
    <source>
        <dbReference type="PROSITE-ProRule" id="PRU00175"/>
    </source>
</evidence>
<dbReference type="GO" id="GO:0072344">
    <property type="term" value="P:rescue of stalled ribosome"/>
    <property type="evidence" value="ECO:0007669"/>
    <property type="project" value="InterPro"/>
</dbReference>
<keyword evidence="6" id="KW-0597">Phosphoprotein</keyword>
<dbReference type="Pfam" id="PF23202">
    <property type="entry name" value="PAH_ZNF598"/>
    <property type="match status" value="1"/>
</dbReference>
<evidence type="ECO:0000256" key="3">
    <source>
        <dbReference type="ARBA" id="ARBA00004906"/>
    </source>
</evidence>
<evidence type="ECO:0000313" key="15">
    <source>
        <dbReference type="EMBL" id="OLY78289.1"/>
    </source>
</evidence>
<dbReference type="Pfam" id="PF23230">
    <property type="entry name" value="zf-C2H2_13"/>
    <property type="match status" value="1"/>
</dbReference>
<dbReference type="PROSITE" id="PS50089">
    <property type="entry name" value="ZF_RING_2"/>
    <property type="match status" value="1"/>
</dbReference>
<evidence type="ECO:0000256" key="2">
    <source>
        <dbReference type="ARBA" id="ARBA00004496"/>
    </source>
</evidence>
<dbReference type="CDD" id="cd16615">
    <property type="entry name" value="RING-HC_ZNF598"/>
    <property type="match status" value="1"/>
</dbReference>
<evidence type="ECO:0000256" key="13">
    <source>
        <dbReference type="SAM" id="MobiDB-lite"/>
    </source>
</evidence>
<dbReference type="GO" id="GO:0005737">
    <property type="term" value="C:cytoplasm"/>
    <property type="evidence" value="ECO:0007669"/>
    <property type="project" value="UniProtKB-SubCell"/>
</dbReference>
<evidence type="ECO:0000313" key="16">
    <source>
        <dbReference type="Proteomes" id="UP000187455"/>
    </source>
</evidence>
<dbReference type="InterPro" id="IPR013083">
    <property type="entry name" value="Znf_RING/FYVE/PHD"/>
</dbReference>
<dbReference type="InterPro" id="IPR057634">
    <property type="entry name" value="PAH_ZNF598/HEL2"/>
</dbReference>
<dbReference type="InterPro" id="IPR056437">
    <property type="entry name" value="Znf-C2H2_ZNF598/HEL2"/>
</dbReference>
<dbReference type="SUPFAM" id="SSF57850">
    <property type="entry name" value="RING/U-box"/>
    <property type="match status" value="1"/>
</dbReference>
<keyword evidence="16" id="KW-1185">Reference proteome</keyword>
<dbReference type="PROSITE" id="PS00028">
    <property type="entry name" value="ZINC_FINGER_C2H2_1"/>
    <property type="match status" value="1"/>
</dbReference>
<dbReference type="STRING" id="133383.A0A1R0GN44"/>
<proteinExistence type="inferred from homology"/>
<dbReference type="OrthoDB" id="3838338at2759"/>
<feature type="compositionally biased region" description="Polar residues" evidence="13">
    <location>
        <begin position="339"/>
        <end position="371"/>
    </location>
</feature>
<dbReference type="SMART" id="SM00355">
    <property type="entry name" value="ZnF_C2H2"/>
    <property type="match status" value="4"/>
</dbReference>
<feature type="compositionally biased region" description="Low complexity" evidence="13">
    <location>
        <begin position="582"/>
        <end position="618"/>
    </location>
</feature>
<dbReference type="Pfam" id="PF25447">
    <property type="entry name" value="RING_ZNF598"/>
    <property type="match status" value="1"/>
</dbReference>
<evidence type="ECO:0000259" key="14">
    <source>
        <dbReference type="PROSITE" id="PS50089"/>
    </source>
</evidence>
<feature type="compositionally biased region" description="Low complexity" evidence="13">
    <location>
        <begin position="308"/>
        <end position="324"/>
    </location>
</feature>
<comment type="subcellular location">
    <subcellularLocation>
        <location evidence="2">Cytoplasm</location>
    </subcellularLocation>
</comment>
<comment type="catalytic activity">
    <reaction evidence="1">
        <text>S-ubiquitinyl-[E2 ubiquitin-conjugating enzyme]-L-cysteine + [acceptor protein]-L-lysine = [E2 ubiquitin-conjugating enzyme]-L-cysteine + N(6)-ubiquitinyl-[acceptor protein]-L-lysine.</text>
        <dbReference type="EC" id="2.3.2.27"/>
    </reaction>
</comment>
<feature type="compositionally biased region" description="Basic and acidic residues" evidence="13">
    <location>
        <begin position="372"/>
        <end position="383"/>
    </location>
</feature>
<keyword evidence="8" id="KW-0479">Metal-binding</keyword>
<dbReference type="AlphaFoldDB" id="A0A1R0GN44"/>
<dbReference type="PANTHER" id="PTHR22938">
    <property type="entry name" value="ZINC FINGER PROTEIN 598"/>
    <property type="match status" value="1"/>
</dbReference>
<dbReference type="PANTHER" id="PTHR22938:SF0">
    <property type="entry name" value="E3 UBIQUITIN-PROTEIN LIGASE ZNF598"/>
    <property type="match status" value="1"/>
</dbReference>
<dbReference type="EC" id="2.3.2.27" evidence="4"/>
<feature type="compositionally biased region" description="Low complexity" evidence="13">
    <location>
        <begin position="626"/>
        <end position="635"/>
    </location>
</feature>
<dbReference type="Gene3D" id="3.30.40.10">
    <property type="entry name" value="Zinc/RING finger domain, C3HC4 (zinc finger)"/>
    <property type="match status" value="1"/>
</dbReference>
<keyword evidence="9 12" id="KW-0863">Zinc-finger</keyword>
<organism evidence="15 16">
    <name type="scientific">Smittium mucronatum</name>
    <dbReference type="NCBI Taxonomy" id="133383"/>
    <lineage>
        <taxon>Eukaryota</taxon>
        <taxon>Fungi</taxon>
        <taxon>Fungi incertae sedis</taxon>
        <taxon>Zoopagomycota</taxon>
        <taxon>Kickxellomycotina</taxon>
        <taxon>Harpellomycetes</taxon>
        <taxon>Harpellales</taxon>
        <taxon>Legeriomycetaceae</taxon>
        <taxon>Smittium</taxon>
    </lineage>
</organism>
<feature type="domain" description="RING-type" evidence="14">
    <location>
        <begin position="32"/>
        <end position="72"/>
    </location>
</feature>
<feature type="compositionally biased region" description="Low complexity" evidence="13">
    <location>
        <begin position="659"/>
        <end position="688"/>
    </location>
</feature>
<evidence type="ECO:0000256" key="5">
    <source>
        <dbReference type="ARBA" id="ARBA00022490"/>
    </source>
</evidence>
<accession>A0A1R0GN44</accession>
<keyword evidence="5" id="KW-0963">Cytoplasm</keyword>
<feature type="region of interest" description="Disordered" evidence="13">
    <location>
        <begin position="1"/>
        <end position="21"/>
    </location>
</feature>
<evidence type="ECO:0000256" key="7">
    <source>
        <dbReference type="ARBA" id="ARBA00022679"/>
    </source>
</evidence>
<comment type="similarity">
    <text evidence="11">Belongs to the ZNF598/HEL2 family.</text>
</comment>
<comment type="pathway">
    <text evidence="3">Protein modification; protein ubiquitination.</text>
</comment>
<evidence type="ECO:0000256" key="10">
    <source>
        <dbReference type="ARBA" id="ARBA00022833"/>
    </source>
</evidence>
<dbReference type="InterPro" id="IPR013087">
    <property type="entry name" value="Znf_C2H2_type"/>
</dbReference>
<feature type="compositionally biased region" description="Polar residues" evidence="13">
    <location>
        <begin position="384"/>
        <end position="393"/>
    </location>
</feature>
<dbReference type="InterPro" id="IPR001841">
    <property type="entry name" value="Znf_RING"/>
</dbReference>
<evidence type="ECO:0000256" key="8">
    <source>
        <dbReference type="ARBA" id="ARBA00022723"/>
    </source>
</evidence>
<feature type="region of interest" description="Disordered" evidence="13">
    <location>
        <begin position="582"/>
        <end position="695"/>
    </location>
</feature>